<dbReference type="PROSITE" id="PS50048">
    <property type="entry name" value="ZN2_CY6_FUNGAL_2"/>
    <property type="match status" value="1"/>
</dbReference>
<dbReference type="InterPro" id="IPR036864">
    <property type="entry name" value="Zn2-C6_fun-type_DNA-bd_sf"/>
</dbReference>
<keyword evidence="6" id="KW-0863">Zinc-finger</keyword>
<keyword evidence="1" id="KW-0479">Metal-binding</keyword>
<dbReference type="InterPro" id="IPR007219">
    <property type="entry name" value="XnlR_reg_dom"/>
</dbReference>
<dbReference type="AlphaFoldDB" id="A0A0D7B9H2"/>
<evidence type="ECO:0008006" key="12">
    <source>
        <dbReference type="Google" id="ProtNLM"/>
    </source>
</evidence>
<feature type="region of interest" description="Disordered" evidence="7">
    <location>
        <begin position="138"/>
        <end position="206"/>
    </location>
</feature>
<feature type="compositionally biased region" description="Low complexity" evidence="7">
    <location>
        <begin position="154"/>
        <end position="171"/>
    </location>
</feature>
<dbReference type="OrthoDB" id="1405595at2759"/>
<feature type="domain" description="Zn(2)-C6 fungal-type" evidence="8">
    <location>
        <begin position="100"/>
        <end position="129"/>
    </location>
</feature>
<evidence type="ECO:0000256" key="1">
    <source>
        <dbReference type="ARBA" id="ARBA00022723"/>
    </source>
</evidence>
<dbReference type="Pfam" id="PF00172">
    <property type="entry name" value="Zn_clus"/>
    <property type="match status" value="1"/>
</dbReference>
<evidence type="ECO:0000259" key="9">
    <source>
        <dbReference type="PROSITE" id="PS50157"/>
    </source>
</evidence>
<dbReference type="CDD" id="cd00067">
    <property type="entry name" value="GAL4"/>
    <property type="match status" value="1"/>
</dbReference>
<evidence type="ECO:0000256" key="6">
    <source>
        <dbReference type="PROSITE-ProRule" id="PRU00042"/>
    </source>
</evidence>
<name>A0A0D7B9H2_9AGAR</name>
<keyword evidence="4" id="KW-0804">Transcription</keyword>
<dbReference type="Proteomes" id="UP000054007">
    <property type="component" value="Unassembled WGS sequence"/>
</dbReference>
<evidence type="ECO:0000256" key="2">
    <source>
        <dbReference type="ARBA" id="ARBA00022833"/>
    </source>
</evidence>
<proteinExistence type="predicted"/>
<dbReference type="SMART" id="SM00355">
    <property type="entry name" value="ZnF_C2H2"/>
    <property type="match status" value="2"/>
</dbReference>
<dbReference type="InterPro" id="IPR013087">
    <property type="entry name" value="Znf_C2H2_type"/>
</dbReference>
<keyword evidence="3" id="KW-0805">Transcription regulation</keyword>
<evidence type="ECO:0000256" key="3">
    <source>
        <dbReference type="ARBA" id="ARBA00023015"/>
    </source>
</evidence>
<evidence type="ECO:0000313" key="11">
    <source>
        <dbReference type="Proteomes" id="UP000054007"/>
    </source>
</evidence>
<dbReference type="STRING" id="1314674.A0A0D7B9H2"/>
<dbReference type="GO" id="GO:0003677">
    <property type="term" value="F:DNA binding"/>
    <property type="evidence" value="ECO:0007669"/>
    <property type="project" value="InterPro"/>
</dbReference>
<dbReference type="PROSITE" id="PS00028">
    <property type="entry name" value="ZINC_FINGER_C2H2_1"/>
    <property type="match status" value="1"/>
</dbReference>
<protein>
    <recommendedName>
        <fullName evidence="12">Zn(2)-C6 fungal-type domain-containing protein</fullName>
    </recommendedName>
</protein>
<dbReference type="PANTHER" id="PTHR47660">
    <property type="entry name" value="TRANSCRIPTION FACTOR WITH C2H2 AND ZN(2)-CYS(6) DNA BINDING DOMAIN (EUROFUNG)-RELATED-RELATED"/>
    <property type="match status" value="1"/>
</dbReference>
<keyword evidence="2" id="KW-0862">Zinc</keyword>
<dbReference type="GO" id="GO:0008270">
    <property type="term" value="F:zinc ion binding"/>
    <property type="evidence" value="ECO:0007669"/>
    <property type="project" value="UniProtKB-KW"/>
</dbReference>
<evidence type="ECO:0000256" key="7">
    <source>
        <dbReference type="SAM" id="MobiDB-lite"/>
    </source>
</evidence>
<gene>
    <name evidence="10" type="ORF">CYLTODRAFT_423072</name>
</gene>
<sequence length="644" mass="71379">MVFRLYDNTTRGTEVKANGQPSRMRAHKGNAPTLPQTKFCPLCPAKFTRTTHLHRHLRSHTNERLYKCDLCSAEFTRSDLLTRHKKTCGDPAMHRSRRKSCQACAESKIKCDLQYPCSKCISRGKTCAFINDPEVSRLKKKKKTTKANEEDENSGSAGSASGFSPTYTGSGSSLGDGSSGSGSPKLHSASPSASPHSPRMPELLAGGDGTAHSLDFLFDATQGAAMAMDTQAEWWQTQAQGYEPSTSYADQVFGFPSTTYEAHGEQSLTMDSGWETSPCLFLEPGDSHRDAELSEYLHLFFDTFSSQMPIVHRRTWHMDTAHPILTRAMQACGALLVKNDKAARFLAESVEGVRGMVADEFARSSARQKDDLILAVALLQTISLFHQNAAFRESSSVWHGMLALMIRESDAVQRMRAWTIPDLDDLQSIEAAWEDWGVHETAKRSLVLAYLHDCSHCVFSSSLPSLQAADVDLVLPCDELLWEAPSAVEWYARLNEPGVYGHVYTRLPGIPLQSALRALGQKDAQPELKHLNRFALFVLVHGILRNLYMPASLQVPTTACDSVRRNASHVGFGFLLHNWMRAWDALGPQEQEQIPFAYDAMPFFWLAQVSLFAARLPPEETLGLLDTFNLSGPNGFLGGVRFVL</sequence>
<dbReference type="CDD" id="cd12148">
    <property type="entry name" value="fungal_TF_MHR"/>
    <property type="match status" value="1"/>
</dbReference>
<dbReference type="InterPro" id="IPR001138">
    <property type="entry name" value="Zn2Cys6_DnaBD"/>
</dbReference>
<dbReference type="Pfam" id="PF04082">
    <property type="entry name" value="Fungal_trans"/>
    <property type="match status" value="1"/>
</dbReference>
<feature type="domain" description="C2H2-type" evidence="9">
    <location>
        <begin position="66"/>
        <end position="99"/>
    </location>
</feature>
<dbReference type="Gene3D" id="4.10.240.10">
    <property type="entry name" value="Zn(2)-C6 fungal-type DNA-binding domain"/>
    <property type="match status" value="1"/>
</dbReference>
<dbReference type="EMBL" id="KN880543">
    <property type="protein sequence ID" value="KIY66799.1"/>
    <property type="molecule type" value="Genomic_DNA"/>
</dbReference>
<dbReference type="PROSITE" id="PS50157">
    <property type="entry name" value="ZINC_FINGER_C2H2_2"/>
    <property type="match status" value="2"/>
</dbReference>
<dbReference type="SMART" id="SM00066">
    <property type="entry name" value="GAL4"/>
    <property type="match status" value="1"/>
</dbReference>
<evidence type="ECO:0000256" key="4">
    <source>
        <dbReference type="ARBA" id="ARBA00023163"/>
    </source>
</evidence>
<evidence type="ECO:0000259" key="8">
    <source>
        <dbReference type="PROSITE" id="PS50048"/>
    </source>
</evidence>
<accession>A0A0D7B9H2</accession>
<dbReference type="GO" id="GO:0000981">
    <property type="term" value="F:DNA-binding transcription factor activity, RNA polymerase II-specific"/>
    <property type="evidence" value="ECO:0007669"/>
    <property type="project" value="InterPro"/>
</dbReference>
<dbReference type="GO" id="GO:0006351">
    <property type="term" value="P:DNA-templated transcription"/>
    <property type="evidence" value="ECO:0007669"/>
    <property type="project" value="InterPro"/>
</dbReference>
<evidence type="ECO:0000313" key="10">
    <source>
        <dbReference type="EMBL" id="KIY66799.1"/>
    </source>
</evidence>
<dbReference type="PROSITE" id="PS00463">
    <property type="entry name" value="ZN2_CY6_FUNGAL_1"/>
    <property type="match status" value="1"/>
</dbReference>
<evidence type="ECO:0000256" key="5">
    <source>
        <dbReference type="ARBA" id="ARBA00023242"/>
    </source>
</evidence>
<dbReference type="InterPro" id="IPR036236">
    <property type="entry name" value="Znf_C2H2_sf"/>
</dbReference>
<dbReference type="Gene3D" id="3.30.160.60">
    <property type="entry name" value="Classic Zinc Finger"/>
    <property type="match status" value="2"/>
</dbReference>
<feature type="domain" description="C2H2-type" evidence="9">
    <location>
        <begin position="38"/>
        <end position="65"/>
    </location>
</feature>
<feature type="compositionally biased region" description="Low complexity" evidence="7">
    <location>
        <begin position="181"/>
        <end position="197"/>
    </location>
</feature>
<organism evidence="10 11">
    <name type="scientific">Cylindrobasidium torrendii FP15055 ss-10</name>
    <dbReference type="NCBI Taxonomy" id="1314674"/>
    <lineage>
        <taxon>Eukaryota</taxon>
        <taxon>Fungi</taxon>
        <taxon>Dikarya</taxon>
        <taxon>Basidiomycota</taxon>
        <taxon>Agaricomycotina</taxon>
        <taxon>Agaricomycetes</taxon>
        <taxon>Agaricomycetidae</taxon>
        <taxon>Agaricales</taxon>
        <taxon>Marasmiineae</taxon>
        <taxon>Physalacriaceae</taxon>
        <taxon>Cylindrobasidium</taxon>
    </lineage>
</organism>
<keyword evidence="11" id="KW-1185">Reference proteome</keyword>
<dbReference type="SUPFAM" id="SSF57701">
    <property type="entry name" value="Zn2/Cys6 DNA-binding domain"/>
    <property type="match status" value="1"/>
</dbReference>
<keyword evidence="5" id="KW-0539">Nucleus</keyword>
<dbReference type="SUPFAM" id="SSF57667">
    <property type="entry name" value="beta-beta-alpha zinc fingers"/>
    <property type="match status" value="1"/>
</dbReference>
<reference evidence="10 11" key="1">
    <citation type="journal article" date="2015" name="Fungal Genet. Biol.">
        <title>Evolution of novel wood decay mechanisms in Agaricales revealed by the genome sequences of Fistulina hepatica and Cylindrobasidium torrendii.</title>
        <authorList>
            <person name="Floudas D."/>
            <person name="Held B.W."/>
            <person name="Riley R."/>
            <person name="Nagy L.G."/>
            <person name="Koehler G."/>
            <person name="Ransdell A.S."/>
            <person name="Younus H."/>
            <person name="Chow J."/>
            <person name="Chiniquy J."/>
            <person name="Lipzen A."/>
            <person name="Tritt A."/>
            <person name="Sun H."/>
            <person name="Haridas S."/>
            <person name="LaButti K."/>
            <person name="Ohm R.A."/>
            <person name="Kues U."/>
            <person name="Blanchette R.A."/>
            <person name="Grigoriev I.V."/>
            <person name="Minto R.E."/>
            <person name="Hibbett D.S."/>
        </authorList>
    </citation>
    <scope>NUCLEOTIDE SEQUENCE [LARGE SCALE GENOMIC DNA]</scope>
    <source>
        <strain evidence="10 11">FP15055 ss-10</strain>
    </source>
</reference>